<comment type="caution">
    <text evidence="2">The sequence shown here is derived from an EMBL/GenBank/DDBJ whole genome shotgun (WGS) entry which is preliminary data.</text>
</comment>
<accession>L9Z3F0</accession>
<proteinExistence type="predicted"/>
<gene>
    <name evidence="2" type="ORF">C486_08945</name>
</gene>
<evidence type="ECO:0000313" key="2">
    <source>
        <dbReference type="EMBL" id="ELY80237.1"/>
    </source>
</evidence>
<evidence type="ECO:0000313" key="3">
    <source>
        <dbReference type="Proteomes" id="UP000011592"/>
    </source>
</evidence>
<keyword evidence="3" id="KW-1185">Reference proteome</keyword>
<dbReference type="AlphaFoldDB" id="L9Z3F0"/>
<dbReference type="EMBL" id="AOIJ01000047">
    <property type="protein sequence ID" value="ELY80237.1"/>
    <property type="molecule type" value="Genomic_DNA"/>
</dbReference>
<protein>
    <submittedName>
        <fullName evidence="2">Uncharacterized protein</fullName>
    </submittedName>
</protein>
<feature type="region of interest" description="Disordered" evidence="1">
    <location>
        <begin position="1"/>
        <end position="25"/>
    </location>
</feature>
<dbReference type="Proteomes" id="UP000011592">
    <property type="component" value="Unassembled WGS sequence"/>
</dbReference>
<evidence type="ECO:0000256" key="1">
    <source>
        <dbReference type="SAM" id="MobiDB-lite"/>
    </source>
</evidence>
<organism evidence="2 3">
    <name type="scientific">Natrinema gari JCM 14663</name>
    <dbReference type="NCBI Taxonomy" id="1230459"/>
    <lineage>
        <taxon>Archaea</taxon>
        <taxon>Methanobacteriati</taxon>
        <taxon>Methanobacteriota</taxon>
        <taxon>Stenosarchaea group</taxon>
        <taxon>Halobacteria</taxon>
        <taxon>Halobacteriales</taxon>
        <taxon>Natrialbaceae</taxon>
        <taxon>Natrinema</taxon>
    </lineage>
</organism>
<feature type="compositionally biased region" description="Basic and acidic residues" evidence="1">
    <location>
        <begin position="8"/>
        <end position="25"/>
    </location>
</feature>
<name>L9Z3F0_9EURY</name>
<sequence>MTTRRHVHERDPTADEEPRGEDRSR</sequence>
<reference evidence="2 3" key="1">
    <citation type="journal article" date="2014" name="PLoS Genet.">
        <title>Phylogenetically driven sequencing of extremely halophilic archaea reveals strategies for static and dynamic osmo-response.</title>
        <authorList>
            <person name="Becker E.A."/>
            <person name="Seitzer P.M."/>
            <person name="Tritt A."/>
            <person name="Larsen D."/>
            <person name="Krusor M."/>
            <person name="Yao A.I."/>
            <person name="Wu D."/>
            <person name="Madern D."/>
            <person name="Eisen J.A."/>
            <person name="Darling A.E."/>
            <person name="Facciotti M.T."/>
        </authorList>
    </citation>
    <scope>NUCLEOTIDE SEQUENCE [LARGE SCALE GENOMIC DNA]</scope>
    <source>
        <strain evidence="2 3">JCM 14663</strain>
    </source>
</reference>